<sequence>MASESTILIRPLGPDDSEAFRSLRLAALQSAPEAFGASHAEEAAQPLAFFATRLSPESPSQVFGAFLDDALVGTAGFLAMNSPKTRHRGKLWGVYVAPAARGHGLGETLVSTVIDHARRHVLVLQANVVTTNRAAYRLYDRLGFEPYGIESRALHVDGVFHDEALLALDLG</sequence>
<dbReference type="InterPro" id="IPR016181">
    <property type="entry name" value="Acyl_CoA_acyltransferase"/>
</dbReference>
<dbReference type="Gene3D" id="3.40.630.30">
    <property type="match status" value="1"/>
</dbReference>
<evidence type="ECO:0000313" key="4">
    <source>
        <dbReference type="EMBL" id="RDJ21039.1"/>
    </source>
</evidence>
<keyword evidence="2" id="KW-0012">Acyltransferase</keyword>
<evidence type="ECO:0000313" key="5">
    <source>
        <dbReference type="Proteomes" id="UP000255207"/>
    </source>
</evidence>
<keyword evidence="1 4" id="KW-0808">Transferase</keyword>
<dbReference type="PROSITE" id="PS51186">
    <property type="entry name" value="GNAT"/>
    <property type="match status" value="1"/>
</dbReference>
<reference evidence="5" key="1">
    <citation type="submission" date="2018-07" db="EMBL/GenBank/DDBJ databases">
        <authorList>
            <person name="Safronova V.I."/>
            <person name="Chirak E.R."/>
            <person name="Sazanova A.L."/>
        </authorList>
    </citation>
    <scope>NUCLEOTIDE SEQUENCE [LARGE SCALE GENOMIC DNA]</scope>
    <source>
        <strain evidence="5">RCAM04685</strain>
    </source>
</reference>
<proteinExistence type="predicted"/>
<dbReference type="CDD" id="cd04301">
    <property type="entry name" value="NAT_SF"/>
    <property type="match status" value="1"/>
</dbReference>
<dbReference type="Pfam" id="PF00583">
    <property type="entry name" value="Acetyltransf_1"/>
    <property type="match status" value="1"/>
</dbReference>
<dbReference type="OrthoDB" id="9799092at2"/>
<dbReference type="SUPFAM" id="SSF55729">
    <property type="entry name" value="Acyl-CoA N-acyltransferases (Nat)"/>
    <property type="match status" value="1"/>
</dbReference>
<dbReference type="Proteomes" id="UP000255207">
    <property type="component" value="Unassembled WGS sequence"/>
</dbReference>
<dbReference type="InterPro" id="IPR050680">
    <property type="entry name" value="YpeA/RimI_acetyltransf"/>
</dbReference>
<organism evidence="4 5">
    <name type="scientific">Bosea caraganae</name>
    <dbReference type="NCBI Taxonomy" id="2763117"/>
    <lineage>
        <taxon>Bacteria</taxon>
        <taxon>Pseudomonadati</taxon>
        <taxon>Pseudomonadota</taxon>
        <taxon>Alphaproteobacteria</taxon>
        <taxon>Hyphomicrobiales</taxon>
        <taxon>Boseaceae</taxon>
        <taxon>Bosea</taxon>
    </lineage>
</organism>
<dbReference type="PANTHER" id="PTHR43420:SF47">
    <property type="entry name" value="N-ACETYLTRANSFERASE DOMAIN-CONTAINING PROTEIN"/>
    <property type="match status" value="1"/>
</dbReference>
<dbReference type="InterPro" id="IPR000182">
    <property type="entry name" value="GNAT_dom"/>
</dbReference>
<evidence type="ECO:0000256" key="1">
    <source>
        <dbReference type="ARBA" id="ARBA00022679"/>
    </source>
</evidence>
<evidence type="ECO:0000256" key="2">
    <source>
        <dbReference type="ARBA" id="ARBA00023315"/>
    </source>
</evidence>
<keyword evidence="5" id="KW-1185">Reference proteome</keyword>
<protein>
    <submittedName>
        <fullName evidence="4">GNAT family N-acetyltransferase</fullName>
    </submittedName>
</protein>
<feature type="domain" description="N-acetyltransferase" evidence="3">
    <location>
        <begin position="7"/>
        <end position="171"/>
    </location>
</feature>
<dbReference type="AlphaFoldDB" id="A0A370L0Y9"/>
<comment type="caution">
    <text evidence="4">The sequence shown here is derived from an EMBL/GenBank/DDBJ whole genome shotgun (WGS) entry which is preliminary data.</text>
</comment>
<dbReference type="RefSeq" id="WP_114831493.1">
    <property type="nucleotide sequence ID" value="NZ_QQTO01000016.1"/>
</dbReference>
<gene>
    <name evidence="4" type="ORF">DWE98_22190</name>
</gene>
<dbReference type="GO" id="GO:0016747">
    <property type="term" value="F:acyltransferase activity, transferring groups other than amino-acyl groups"/>
    <property type="evidence" value="ECO:0007669"/>
    <property type="project" value="InterPro"/>
</dbReference>
<evidence type="ECO:0000259" key="3">
    <source>
        <dbReference type="PROSITE" id="PS51186"/>
    </source>
</evidence>
<dbReference type="PANTHER" id="PTHR43420">
    <property type="entry name" value="ACETYLTRANSFERASE"/>
    <property type="match status" value="1"/>
</dbReference>
<dbReference type="EMBL" id="QQTP01000014">
    <property type="protein sequence ID" value="RDJ21039.1"/>
    <property type="molecule type" value="Genomic_DNA"/>
</dbReference>
<name>A0A370L0Y9_9HYPH</name>
<accession>A0A370L0Y9</accession>